<dbReference type="STRING" id="1093900.A0A507B2L7"/>
<feature type="region of interest" description="Disordered" evidence="6">
    <location>
        <begin position="1"/>
        <end position="40"/>
    </location>
</feature>
<comment type="caution">
    <text evidence="8">The sequence shown here is derived from an EMBL/GenBank/DDBJ whole genome shotgun (WGS) entry which is preliminary data.</text>
</comment>
<feature type="region of interest" description="Disordered" evidence="6">
    <location>
        <begin position="75"/>
        <end position="246"/>
    </location>
</feature>
<organism evidence="8 9">
    <name type="scientific">Thyridium curvatum</name>
    <dbReference type="NCBI Taxonomy" id="1093900"/>
    <lineage>
        <taxon>Eukaryota</taxon>
        <taxon>Fungi</taxon>
        <taxon>Dikarya</taxon>
        <taxon>Ascomycota</taxon>
        <taxon>Pezizomycotina</taxon>
        <taxon>Sordariomycetes</taxon>
        <taxon>Sordariomycetidae</taxon>
        <taxon>Thyridiales</taxon>
        <taxon>Thyridiaceae</taxon>
        <taxon>Thyridium</taxon>
    </lineage>
</organism>
<evidence type="ECO:0000259" key="7">
    <source>
        <dbReference type="PROSITE" id="PS51821"/>
    </source>
</evidence>
<comment type="subcellular location">
    <subcellularLocation>
        <location evidence="1">Nucleus</location>
    </subcellularLocation>
</comment>
<feature type="region of interest" description="Disordered" evidence="6">
    <location>
        <begin position="427"/>
        <end position="467"/>
    </location>
</feature>
<reference evidence="8 9" key="1">
    <citation type="submission" date="2019-06" db="EMBL/GenBank/DDBJ databases">
        <title>Draft genome sequence of the filamentous fungus Phialemoniopsis curvata isolated from diesel fuel.</title>
        <authorList>
            <person name="Varaljay V.A."/>
            <person name="Lyon W.J."/>
            <person name="Crouch A.L."/>
            <person name="Drake C.E."/>
            <person name="Hollomon J.M."/>
            <person name="Nadeau L.J."/>
            <person name="Nunn H.S."/>
            <person name="Stevenson B.S."/>
            <person name="Bojanowski C.L."/>
            <person name="Crookes-Goodson W.J."/>
        </authorList>
    </citation>
    <scope>NUCLEOTIDE SEQUENCE [LARGE SCALE GENOMIC DNA]</scope>
    <source>
        <strain evidence="8 9">D216</strain>
    </source>
</reference>
<name>A0A507B2L7_9PEZI</name>
<dbReference type="EMBL" id="SKBQ01000141">
    <property type="protein sequence ID" value="TPX17365.1"/>
    <property type="molecule type" value="Genomic_DNA"/>
</dbReference>
<keyword evidence="3" id="KW-0805">Transcription regulation</keyword>
<dbReference type="GO" id="GO:0005634">
    <property type="term" value="C:nucleus"/>
    <property type="evidence" value="ECO:0007669"/>
    <property type="project" value="UniProtKB-SubCell"/>
</dbReference>
<keyword evidence="2" id="KW-0749">Sporulation</keyword>
<gene>
    <name evidence="8" type="ORF">E0L32_012172</name>
</gene>
<feature type="compositionally biased region" description="Basic and acidic residues" evidence="6">
    <location>
        <begin position="124"/>
        <end position="133"/>
    </location>
</feature>
<dbReference type="Pfam" id="PF11754">
    <property type="entry name" value="Velvet"/>
    <property type="match status" value="2"/>
</dbReference>
<feature type="compositionally biased region" description="Basic and acidic residues" evidence="6">
    <location>
        <begin position="25"/>
        <end position="37"/>
    </location>
</feature>
<dbReference type="InterPro" id="IPR038491">
    <property type="entry name" value="Velvet_dom_sf"/>
</dbReference>
<feature type="domain" description="Velvet" evidence="7">
    <location>
        <begin position="243"/>
        <end position="427"/>
    </location>
</feature>
<protein>
    <recommendedName>
        <fullName evidence="7">Velvet domain-containing protein</fullName>
    </recommendedName>
</protein>
<evidence type="ECO:0000256" key="5">
    <source>
        <dbReference type="ARBA" id="ARBA00023242"/>
    </source>
</evidence>
<dbReference type="PANTHER" id="PTHR33572:SF17">
    <property type="entry name" value="SEXUAL DEVELOPMENT REGULATOR VELC"/>
    <property type="match status" value="1"/>
</dbReference>
<evidence type="ECO:0000313" key="9">
    <source>
        <dbReference type="Proteomes" id="UP000319257"/>
    </source>
</evidence>
<evidence type="ECO:0000256" key="3">
    <source>
        <dbReference type="ARBA" id="ARBA00023015"/>
    </source>
</evidence>
<feature type="compositionally biased region" description="Low complexity" evidence="6">
    <location>
        <begin position="188"/>
        <end position="209"/>
    </location>
</feature>
<dbReference type="PROSITE" id="PS51821">
    <property type="entry name" value="VELVET"/>
    <property type="match status" value="1"/>
</dbReference>
<dbReference type="InterPro" id="IPR037525">
    <property type="entry name" value="Velvet_dom"/>
</dbReference>
<dbReference type="PANTHER" id="PTHR33572">
    <property type="entry name" value="SPORE DEVELOPMENT REGULATOR VOSA"/>
    <property type="match status" value="1"/>
</dbReference>
<evidence type="ECO:0000256" key="1">
    <source>
        <dbReference type="ARBA" id="ARBA00004123"/>
    </source>
</evidence>
<evidence type="ECO:0000256" key="6">
    <source>
        <dbReference type="SAM" id="MobiDB-lite"/>
    </source>
</evidence>
<dbReference type="GeneID" id="41979619"/>
<dbReference type="Proteomes" id="UP000319257">
    <property type="component" value="Unassembled WGS sequence"/>
</dbReference>
<dbReference type="AlphaFoldDB" id="A0A507B2L7"/>
<accession>A0A507B2L7</accession>
<dbReference type="OrthoDB" id="3056235at2759"/>
<evidence type="ECO:0000256" key="4">
    <source>
        <dbReference type="ARBA" id="ARBA00023163"/>
    </source>
</evidence>
<dbReference type="GO" id="GO:0030435">
    <property type="term" value="P:sporulation resulting in formation of a cellular spore"/>
    <property type="evidence" value="ECO:0007669"/>
    <property type="project" value="UniProtKB-KW"/>
</dbReference>
<keyword evidence="5" id="KW-0539">Nucleus</keyword>
<evidence type="ECO:0000313" key="8">
    <source>
        <dbReference type="EMBL" id="TPX17365.1"/>
    </source>
</evidence>
<feature type="compositionally biased region" description="Acidic residues" evidence="6">
    <location>
        <begin position="445"/>
        <end position="454"/>
    </location>
</feature>
<dbReference type="InterPro" id="IPR021740">
    <property type="entry name" value="Velvet"/>
</dbReference>
<dbReference type="InParanoid" id="A0A507B2L7"/>
<dbReference type="Gene3D" id="2.60.40.3960">
    <property type="entry name" value="Velvet domain"/>
    <property type="match status" value="1"/>
</dbReference>
<dbReference type="RefSeq" id="XP_030999076.1">
    <property type="nucleotide sequence ID" value="XM_031134984.1"/>
</dbReference>
<proteinExistence type="predicted"/>
<evidence type="ECO:0000256" key="2">
    <source>
        <dbReference type="ARBA" id="ARBA00022969"/>
    </source>
</evidence>
<sequence>MARPLNGWGHEPYAPSRSAPYYRQEPPREVRDPRDRVQLPGPATLFTAVNHAHQVGNRESQYGVGGSSRASYYTEYATPSPVGQTPPQLPAPGSEGHHQMAASLPPRRPVDVRLSPTQSSISSDRSDDVDTYRHQMKAHRVSQPLPPRLNTTQFPYPPREQHRHSESPSSASLGKLPQVFPTMNGQYSSHSSHHPASPSSIHPITTSPRSEAKQMSITNLLTHDGPRHDSTHSCKAPMPSPARSTVSEYRIRVRQQPVAARSCGFGERDRRVIDPPPIVQLTIDDADATQAELSQRIRHPFSVVHCSIWDETGAHDTSAMPEDYRQQRRLMGTLVASPFVGMDENGEEGCFFCFPDLSCRTPGSFRLKFSLVILDPMGMRPGGSSPIVASVMSEVFTVYNAKDFPGMQASTALTKRLKEQGCLISIKKGNDKAGGGGGATHGRDDSDEDGDEEGGGSSKGRKRQRKS</sequence>
<keyword evidence="9" id="KW-1185">Reference proteome</keyword>
<keyword evidence="4" id="KW-0804">Transcription</keyword>